<sequence>MKVVCVYSALQDRKNHQHKKLKMNLLSGYIYIIQNIKFRNYFGSKKLFNNFSQCLTYGYQNIPGLKLSDSFNHHCCSGFKVFKMKKGNFPFIINNDNG</sequence>
<evidence type="ECO:0000313" key="2">
    <source>
        <dbReference type="Proteomes" id="UP000028703"/>
    </source>
</evidence>
<gene>
    <name evidence="1" type="ORF">IX38_20830</name>
</gene>
<dbReference type="AlphaFoldDB" id="A0A085YYM9"/>
<evidence type="ECO:0000313" key="1">
    <source>
        <dbReference type="EMBL" id="KFE97292.1"/>
    </source>
</evidence>
<organism evidence="1 2">
    <name type="scientific">Chryseobacterium luteum</name>
    <dbReference type="NCBI Taxonomy" id="421531"/>
    <lineage>
        <taxon>Bacteria</taxon>
        <taxon>Pseudomonadati</taxon>
        <taxon>Bacteroidota</taxon>
        <taxon>Flavobacteriia</taxon>
        <taxon>Flavobacteriales</taxon>
        <taxon>Weeksellaceae</taxon>
        <taxon>Chryseobacterium group</taxon>
        <taxon>Chryseobacterium</taxon>
    </lineage>
</organism>
<reference evidence="1 2" key="1">
    <citation type="submission" date="2014-07" db="EMBL/GenBank/DDBJ databases">
        <title>Genome of Chryseobacterium luteum DSM 18605.</title>
        <authorList>
            <person name="Stropko S.J."/>
            <person name="Pipes S.E."/>
            <person name="Newman J.D."/>
        </authorList>
    </citation>
    <scope>NUCLEOTIDE SEQUENCE [LARGE SCALE GENOMIC DNA]</scope>
    <source>
        <strain evidence="1 2">DSM 18605</strain>
    </source>
</reference>
<protein>
    <submittedName>
        <fullName evidence="1">Uncharacterized protein</fullName>
    </submittedName>
</protein>
<dbReference type="STRING" id="421531.IX38_20830"/>
<proteinExistence type="predicted"/>
<accession>A0A085YYM9</accession>
<name>A0A085YYM9_9FLAO</name>
<keyword evidence="2" id="KW-1185">Reference proteome</keyword>
<dbReference type="Proteomes" id="UP000028703">
    <property type="component" value="Unassembled WGS sequence"/>
</dbReference>
<comment type="caution">
    <text evidence="1">The sequence shown here is derived from an EMBL/GenBank/DDBJ whole genome shotgun (WGS) entry which is preliminary data.</text>
</comment>
<dbReference type="EMBL" id="JPRO01000026">
    <property type="protein sequence ID" value="KFE97292.1"/>
    <property type="molecule type" value="Genomic_DNA"/>
</dbReference>